<accession>A0ACB9IK60</accession>
<reference evidence="1 2" key="2">
    <citation type="journal article" date="2022" name="Mol. Ecol. Resour.">
        <title>The genomes of chicory, endive, great burdock and yacon provide insights into Asteraceae paleo-polyploidization history and plant inulin production.</title>
        <authorList>
            <person name="Fan W."/>
            <person name="Wang S."/>
            <person name="Wang H."/>
            <person name="Wang A."/>
            <person name="Jiang F."/>
            <person name="Liu H."/>
            <person name="Zhao H."/>
            <person name="Xu D."/>
            <person name="Zhang Y."/>
        </authorList>
    </citation>
    <scope>NUCLEOTIDE SEQUENCE [LARGE SCALE GENOMIC DNA]</scope>
    <source>
        <strain evidence="2">cv. Yunnan</strain>
        <tissue evidence="1">Leaves</tissue>
    </source>
</reference>
<evidence type="ECO:0000313" key="2">
    <source>
        <dbReference type="Proteomes" id="UP001056120"/>
    </source>
</evidence>
<keyword evidence="2" id="KW-1185">Reference proteome</keyword>
<evidence type="ECO:0000313" key="1">
    <source>
        <dbReference type="EMBL" id="KAI3808176.1"/>
    </source>
</evidence>
<reference evidence="2" key="1">
    <citation type="journal article" date="2022" name="Mol. Ecol. Resour.">
        <title>The genomes of chicory, endive, great burdock and yacon provide insights into Asteraceae palaeo-polyploidization history and plant inulin production.</title>
        <authorList>
            <person name="Fan W."/>
            <person name="Wang S."/>
            <person name="Wang H."/>
            <person name="Wang A."/>
            <person name="Jiang F."/>
            <person name="Liu H."/>
            <person name="Zhao H."/>
            <person name="Xu D."/>
            <person name="Zhang Y."/>
        </authorList>
    </citation>
    <scope>NUCLEOTIDE SEQUENCE [LARGE SCALE GENOMIC DNA]</scope>
    <source>
        <strain evidence="2">cv. Yunnan</strain>
    </source>
</reference>
<comment type="caution">
    <text evidence="1">The sequence shown here is derived from an EMBL/GenBank/DDBJ whole genome shotgun (WGS) entry which is preliminary data.</text>
</comment>
<dbReference type="Proteomes" id="UP001056120">
    <property type="component" value="Linkage Group LG08"/>
</dbReference>
<name>A0ACB9IK60_9ASTR</name>
<protein>
    <submittedName>
        <fullName evidence="1">Uncharacterized protein</fullName>
    </submittedName>
</protein>
<proteinExistence type="predicted"/>
<sequence>MEIAKLALTSSFSDFWFVLSFESFLFVCFSYVLLVCPFSFQEPERELHERTRDFRERLKALCSTRVRPVSPIPFPDMGDADPPAIRTVHQRANEGVTSARSSITNPTIPNTNTWQIPSHFMSTITHATQFHGLEDEDAPGHLSRFTRMCDTFNITGVSKDAINLRLFPFSLSGRASTLLDTLPDKSITTWEDLEAKFIKKYYPPSRAALLGDKIHSFWMDPDEPHHMAWERFNALLSRCP</sequence>
<organism evidence="1 2">
    <name type="scientific">Smallanthus sonchifolius</name>
    <dbReference type="NCBI Taxonomy" id="185202"/>
    <lineage>
        <taxon>Eukaryota</taxon>
        <taxon>Viridiplantae</taxon>
        <taxon>Streptophyta</taxon>
        <taxon>Embryophyta</taxon>
        <taxon>Tracheophyta</taxon>
        <taxon>Spermatophyta</taxon>
        <taxon>Magnoliopsida</taxon>
        <taxon>eudicotyledons</taxon>
        <taxon>Gunneridae</taxon>
        <taxon>Pentapetalae</taxon>
        <taxon>asterids</taxon>
        <taxon>campanulids</taxon>
        <taxon>Asterales</taxon>
        <taxon>Asteraceae</taxon>
        <taxon>Asteroideae</taxon>
        <taxon>Heliantheae alliance</taxon>
        <taxon>Millerieae</taxon>
        <taxon>Smallanthus</taxon>
    </lineage>
</organism>
<gene>
    <name evidence="1" type="ORF">L1987_24122</name>
</gene>
<dbReference type="EMBL" id="CM042025">
    <property type="protein sequence ID" value="KAI3808176.1"/>
    <property type="molecule type" value="Genomic_DNA"/>
</dbReference>